<dbReference type="AlphaFoldDB" id="A0A915PNF2"/>
<keyword evidence="1" id="KW-1185">Reference proteome</keyword>
<reference evidence="2" key="1">
    <citation type="submission" date="2022-11" db="UniProtKB">
        <authorList>
            <consortium name="WormBaseParasite"/>
        </authorList>
    </citation>
    <scope>IDENTIFICATION</scope>
</reference>
<organism evidence="1 2">
    <name type="scientific">Setaria digitata</name>
    <dbReference type="NCBI Taxonomy" id="48799"/>
    <lineage>
        <taxon>Eukaryota</taxon>
        <taxon>Metazoa</taxon>
        <taxon>Ecdysozoa</taxon>
        <taxon>Nematoda</taxon>
        <taxon>Chromadorea</taxon>
        <taxon>Rhabditida</taxon>
        <taxon>Spirurina</taxon>
        <taxon>Spiruromorpha</taxon>
        <taxon>Filarioidea</taxon>
        <taxon>Setariidae</taxon>
        <taxon>Setaria</taxon>
    </lineage>
</organism>
<evidence type="ECO:0000313" key="1">
    <source>
        <dbReference type="Proteomes" id="UP000887581"/>
    </source>
</evidence>
<protein>
    <submittedName>
        <fullName evidence="2">Secreted protein</fullName>
    </submittedName>
</protein>
<sequence length="62" mass="6712">MAQESVATAAVIAVEVVIAAAVLQWKCCWEQLLQCSSSILEDLLLLKNSKHCKLNFSATGAY</sequence>
<dbReference type="Proteomes" id="UP000887581">
    <property type="component" value="Unplaced"/>
</dbReference>
<accession>A0A915PNF2</accession>
<dbReference type="WBParaSite" id="sdigi.contig169.g5587.t1">
    <property type="protein sequence ID" value="sdigi.contig169.g5587.t1"/>
    <property type="gene ID" value="sdigi.contig169.g5587"/>
</dbReference>
<evidence type="ECO:0000313" key="2">
    <source>
        <dbReference type="WBParaSite" id="sdigi.contig169.g5587.t1"/>
    </source>
</evidence>
<name>A0A915PNF2_9BILA</name>
<proteinExistence type="predicted"/>